<reference evidence="2 3" key="1">
    <citation type="submission" date="2019-06" db="EMBL/GenBank/DDBJ databases">
        <title>New taxonomy in bacterial strain CC-CFT640, isolated from vineyard.</title>
        <authorList>
            <person name="Lin S.-Y."/>
            <person name="Tsai C.-F."/>
            <person name="Young C.-C."/>
        </authorList>
    </citation>
    <scope>NUCLEOTIDE SEQUENCE [LARGE SCALE GENOMIC DNA]</scope>
    <source>
        <strain evidence="2 3">CC-CFT640</strain>
    </source>
</reference>
<dbReference type="Proteomes" id="UP000321638">
    <property type="component" value="Unassembled WGS sequence"/>
</dbReference>
<name>A0A5C8PR27_9HYPH</name>
<gene>
    <name evidence="2" type="ORF">FHP25_08750</name>
</gene>
<proteinExistence type="predicted"/>
<keyword evidence="3" id="KW-1185">Reference proteome</keyword>
<sequence>MIEVRKFEEVFALVRRAGQLTDAEKALILADRDATLALSMDPIFLNAMGNDFEQLVRDAAFICSLDDPDLPEWYRPYEGLLEPAQMKNLRQIWWAPIGGMDGGSGKTGADLSPKRIDPAATREEVGPVAPASRTAENPEPVASAASDSRIEKGLETVDRDDDVATVTTSSVSCTARDLAAPLVSTSTHRSSKVETEGDVAAPGKRGKRSRAGIPFVPAPGERLTLSHDKMMVQLEKVTREIGPSKMRLRDAYLLDPQFRRAYNSINIELNIRGRVAPYWRPHPKLPPVGHTAGQKVLNNDKRVLDLHWLFLHARPASLRDLRFQDLFKGDEFDYVSAWTLVETIGKTTHILGHLNLSLETQMGLTALRSRDARELFSVIEKDADALANRLRHSRQPRYEMVADDWRNVWLAYGIAMASISGGSSSVAEPTIRHVASIYRLITGRVERMEGDPDAQTICDRAIGDKLKRIKSWVAKGAA</sequence>
<dbReference type="EMBL" id="VDUZ01000007">
    <property type="protein sequence ID" value="TXL78267.1"/>
    <property type="molecule type" value="Genomic_DNA"/>
</dbReference>
<dbReference type="AlphaFoldDB" id="A0A5C8PR27"/>
<dbReference type="OrthoDB" id="9182524at2"/>
<feature type="region of interest" description="Disordered" evidence="1">
    <location>
        <begin position="182"/>
        <end position="217"/>
    </location>
</feature>
<organism evidence="2 3">
    <name type="scientific">Vineibacter terrae</name>
    <dbReference type="NCBI Taxonomy" id="2586908"/>
    <lineage>
        <taxon>Bacteria</taxon>
        <taxon>Pseudomonadati</taxon>
        <taxon>Pseudomonadota</taxon>
        <taxon>Alphaproteobacteria</taxon>
        <taxon>Hyphomicrobiales</taxon>
        <taxon>Vineibacter</taxon>
    </lineage>
</organism>
<accession>A0A5C8PR27</accession>
<protein>
    <submittedName>
        <fullName evidence="2">Uncharacterized protein</fullName>
    </submittedName>
</protein>
<comment type="caution">
    <text evidence="2">The sequence shown here is derived from an EMBL/GenBank/DDBJ whole genome shotgun (WGS) entry which is preliminary data.</text>
</comment>
<feature type="compositionally biased region" description="Basic and acidic residues" evidence="1">
    <location>
        <begin position="112"/>
        <end position="125"/>
    </location>
</feature>
<evidence type="ECO:0000313" key="2">
    <source>
        <dbReference type="EMBL" id="TXL78267.1"/>
    </source>
</evidence>
<evidence type="ECO:0000256" key="1">
    <source>
        <dbReference type="SAM" id="MobiDB-lite"/>
    </source>
</evidence>
<dbReference type="RefSeq" id="WP_147846536.1">
    <property type="nucleotide sequence ID" value="NZ_VDUZ01000007.1"/>
</dbReference>
<feature type="region of interest" description="Disordered" evidence="1">
    <location>
        <begin position="104"/>
        <end position="150"/>
    </location>
</feature>
<evidence type="ECO:0000313" key="3">
    <source>
        <dbReference type="Proteomes" id="UP000321638"/>
    </source>
</evidence>